<dbReference type="STRING" id="136857.CTEST_01130"/>
<dbReference type="OrthoDB" id="3653265at2"/>
<dbReference type="SUPFAM" id="SSF51905">
    <property type="entry name" value="FAD/NAD(P)-binding domain"/>
    <property type="match status" value="1"/>
</dbReference>
<evidence type="ECO:0000313" key="2">
    <source>
        <dbReference type="EMBL" id="AKK07689.1"/>
    </source>
</evidence>
<reference evidence="2 3" key="1">
    <citation type="journal article" date="2015" name="Genome Announc.">
        <title>Complete Genome Sequence of the Type Strain Corynebacterium testudinoris DSM 44614, Recovered from Necrotic Lesions in the Mouth of a Tortoise.</title>
        <authorList>
            <person name="Ruckert C."/>
            <person name="Kriete M."/>
            <person name="Jaenicke S."/>
            <person name="Winkler A."/>
            <person name="Tauch A."/>
        </authorList>
    </citation>
    <scope>NUCLEOTIDE SEQUENCE [LARGE SCALE GENOMIC DNA]</scope>
    <source>
        <strain evidence="2 3">DSM 44614</strain>
    </source>
</reference>
<keyword evidence="3" id="KW-1185">Reference proteome</keyword>
<dbReference type="PATRIC" id="fig|136857.5.peg.223"/>
<evidence type="ECO:0000313" key="3">
    <source>
        <dbReference type="Proteomes" id="UP000035540"/>
    </source>
</evidence>
<name>A0A0G3H2S9_9CORY</name>
<gene>
    <name evidence="2" type="ORF">CTEST_01130</name>
</gene>
<dbReference type="EMBL" id="CP011545">
    <property type="protein sequence ID" value="AKK07689.1"/>
    <property type="molecule type" value="Genomic_DNA"/>
</dbReference>
<proteinExistence type="predicted"/>
<dbReference type="InterPro" id="IPR038732">
    <property type="entry name" value="HpyO/CreE_NAD-binding"/>
</dbReference>
<dbReference type="InterPro" id="IPR036188">
    <property type="entry name" value="FAD/NAD-bd_sf"/>
</dbReference>
<reference evidence="3" key="2">
    <citation type="submission" date="2015-05" db="EMBL/GenBank/DDBJ databases">
        <title>Complete genome sequence of Corynebacterium testudinoris DSM 44614, recovered from necrotic lesions in the mouth of a tortoise.</title>
        <authorList>
            <person name="Ruckert C."/>
            <person name="Albersmeier A."/>
            <person name="Winkler A."/>
            <person name="Tauch A."/>
        </authorList>
    </citation>
    <scope>NUCLEOTIDE SEQUENCE [LARGE SCALE GENOMIC DNA]</scope>
    <source>
        <strain evidence="3">DSM 44614</strain>
    </source>
</reference>
<accession>A0A0G3H2S9</accession>
<dbReference type="AlphaFoldDB" id="A0A0G3H2S9"/>
<dbReference type="InterPro" id="IPR052189">
    <property type="entry name" value="L-asp_N-monooxygenase_NS-form"/>
</dbReference>
<organism evidence="2 3">
    <name type="scientific">Corynebacterium testudinoris</name>
    <dbReference type="NCBI Taxonomy" id="136857"/>
    <lineage>
        <taxon>Bacteria</taxon>
        <taxon>Bacillati</taxon>
        <taxon>Actinomycetota</taxon>
        <taxon>Actinomycetes</taxon>
        <taxon>Mycobacteriales</taxon>
        <taxon>Corynebacteriaceae</taxon>
        <taxon>Corynebacterium</taxon>
    </lineage>
</organism>
<dbReference type="PANTHER" id="PTHR40254">
    <property type="entry name" value="BLR0577 PROTEIN"/>
    <property type="match status" value="1"/>
</dbReference>
<sequence>MPGPTAATPHPATIAIVGLGPRGVSLLERIAAASPTTPLNLALIEPTQAGAGAIWRTDQTRTLCMNTLADAVTLFTEPGATVGLPVVEGPTLYEWIRLIRGDRDGGGVTVVDGSPASLPDAPIPDARAKLYDSFPAPESVAADFAEEIATTRPESNPSRALYGAYLRWAFELALSRLPDHVEVRIYEAALRTVHDTGHGSDLLELDNGQQIDAHATVLATGWTPPGPNAEEQLLAQLPAGLHWVAPANPVDQDLSHVRPGEEAIVRGLGMGFFDVMAMLTIDRGGRFLIDPDARSGLRYEPSGQEPHLVATSSRGYPFFPKSEYHSLPPAPTLRRLKHVIAQLSDSTESIDFDQQVWPAISRDAHEAYYRTLDRTDPGSVTDWAGLLAAIDADQPVDSFLRDPHAQFRLGDWEDPLAGVEVSSRADLTALIANKMASDLREAELARDSAIKSALWEIGAARKPASILGAEGRYVGRGAARLAAFGQMVGSGPPAFRTRELLTLIDAGLVTFAGPSPRLAIGESFRLTAPLLDEEVTSSTLIDAWMHSPDLRAAEDPLFLGLRDAGRARSFAGGASPEVSASNGRLVNTTGELDPRVHLVGIPTGSQLPDTTISPMPGTNPLMLQETDRVARSLLSLV</sequence>
<dbReference type="Proteomes" id="UP000035540">
    <property type="component" value="Chromosome"/>
</dbReference>
<evidence type="ECO:0000259" key="1">
    <source>
        <dbReference type="Pfam" id="PF13454"/>
    </source>
</evidence>
<dbReference type="RefSeq" id="WP_047252177.1">
    <property type="nucleotide sequence ID" value="NZ_CP011545.1"/>
</dbReference>
<feature type="domain" description="FAD-dependent urate hydroxylase HpyO/Asp monooxygenase CreE-like FAD/NAD(P)-binding" evidence="1">
    <location>
        <begin position="15"/>
        <end position="221"/>
    </location>
</feature>
<protein>
    <submittedName>
        <fullName evidence="2">FAD-NAD(P)-binding</fullName>
    </submittedName>
</protein>
<dbReference type="PANTHER" id="PTHR40254:SF1">
    <property type="entry name" value="BLR0577 PROTEIN"/>
    <property type="match status" value="1"/>
</dbReference>
<dbReference type="Pfam" id="PF13454">
    <property type="entry name" value="NAD_binding_9"/>
    <property type="match status" value="1"/>
</dbReference>
<dbReference type="KEGG" id="cted:CTEST_01130"/>